<comment type="caution">
    <text evidence="8">The sequence shown here is derived from an EMBL/GenBank/DDBJ whole genome shotgun (WGS) entry which is preliminary data.</text>
</comment>
<dbReference type="PATRIC" id="fig|401562.3.peg.1560"/>
<protein>
    <submittedName>
        <fullName evidence="8">Membrane protein</fullName>
    </submittedName>
</protein>
<evidence type="ECO:0000256" key="7">
    <source>
        <dbReference type="SAM" id="Phobius"/>
    </source>
</evidence>
<evidence type="ECO:0000313" key="9">
    <source>
        <dbReference type="Proteomes" id="UP000078272"/>
    </source>
</evidence>
<gene>
    <name evidence="8" type="ORF">NS226_10425</name>
</gene>
<dbReference type="InterPro" id="IPR051907">
    <property type="entry name" value="DoxX-like_oxidoreductase"/>
</dbReference>
<evidence type="ECO:0000256" key="1">
    <source>
        <dbReference type="ARBA" id="ARBA00004651"/>
    </source>
</evidence>
<evidence type="ECO:0000256" key="2">
    <source>
        <dbReference type="ARBA" id="ARBA00006679"/>
    </source>
</evidence>
<name>A0A175RB03_9HYPH</name>
<dbReference type="PANTHER" id="PTHR33452">
    <property type="entry name" value="OXIDOREDUCTASE CATD-RELATED"/>
    <property type="match status" value="1"/>
</dbReference>
<dbReference type="GO" id="GO:0005886">
    <property type="term" value="C:plasma membrane"/>
    <property type="evidence" value="ECO:0007669"/>
    <property type="project" value="UniProtKB-SubCell"/>
</dbReference>
<dbReference type="AlphaFoldDB" id="A0A175RB03"/>
<evidence type="ECO:0000256" key="3">
    <source>
        <dbReference type="ARBA" id="ARBA00022475"/>
    </source>
</evidence>
<feature type="transmembrane region" description="Helical" evidence="7">
    <location>
        <begin position="99"/>
        <end position="122"/>
    </location>
</feature>
<keyword evidence="3" id="KW-1003">Cell membrane</keyword>
<comment type="subcellular location">
    <subcellularLocation>
        <location evidence="1">Cell membrane</location>
        <topology evidence="1">Multi-pass membrane protein</topology>
    </subcellularLocation>
</comment>
<comment type="similarity">
    <text evidence="2">Belongs to the DoxX family.</text>
</comment>
<dbReference type="OrthoDB" id="9810206at2"/>
<keyword evidence="6 7" id="KW-0472">Membrane</keyword>
<reference evidence="8 9" key="1">
    <citation type="journal article" date="2016" name="Front. Microbiol.">
        <title>Genomic Resource of Rice Seed Associated Bacteria.</title>
        <authorList>
            <person name="Midha S."/>
            <person name="Bansal K."/>
            <person name="Sharma S."/>
            <person name="Kumar N."/>
            <person name="Patil P.P."/>
            <person name="Chaudhry V."/>
            <person name="Patil P.B."/>
        </authorList>
    </citation>
    <scope>NUCLEOTIDE SEQUENCE [LARGE SCALE GENOMIC DNA]</scope>
    <source>
        <strain evidence="8 9">NS226</strain>
    </source>
</reference>
<proteinExistence type="inferred from homology"/>
<feature type="transmembrane region" description="Helical" evidence="7">
    <location>
        <begin position="73"/>
        <end position="93"/>
    </location>
</feature>
<evidence type="ECO:0000256" key="4">
    <source>
        <dbReference type="ARBA" id="ARBA00022692"/>
    </source>
</evidence>
<feature type="transmembrane region" description="Helical" evidence="7">
    <location>
        <begin position="42"/>
        <end position="66"/>
    </location>
</feature>
<accession>A0A175RB03</accession>
<evidence type="ECO:0000256" key="5">
    <source>
        <dbReference type="ARBA" id="ARBA00022989"/>
    </source>
</evidence>
<dbReference type="InterPro" id="IPR032808">
    <property type="entry name" value="DoxX"/>
</dbReference>
<dbReference type="PANTHER" id="PTHR33452:SF1">
    <property type="entry name" value="INNER MEMBRANE PROTEIN YPHA-RELATED"/>
    <property type="match status" value="1"/>
</dbReference>
<dbReference type="Pfam" id="PF07681">
    <property type="entry name" value="DoxX"/>
    <property type="match status" value="1"/>
</dbReference>
<dbReference type="Proteomes" id="UP000078272">
    <property type="component" value="Unassembled WGS sequence"/>
</dbReference>
<sequence length="129" mass="13156">MDESMNSGLLLLARLLLSILFIVSGFGKLAGAAGFAGYLGNLGLPGGIVMAYLVGCLEFFGGLAILVGFQVRIVASVLAVFCVATALVAHLGPDQSTQFMKNLGLCGGFLALAIVGAGAYSVDARSRRA</sequence>
<keyword evidence="4 7" id="KW-0812">Transmembrane</keyword>
<organism evidence="8 9">
    <name type="scientific">Aureimonas ureilytica</name>
    <dbReference type="NCBI Taxonomy" id="401562"/>
    <lineage>
        <taxon>Bacteria</taxon>
        <taxon>Pseudomonadati</taxon>
        <taxon>Pseudomonadota</taxon>
        <taxon>Alphaproteobacteria</taxon>
        <taxon>Hyphomicrobiales</taxon>
        <taxon>Aurantimonadaceae</taxon>
        <taxon>Aureimonas</taxon>
    </lineage>
</organism>
<evidence type="ECO:0000313" key="8">
    <source>
        <dbReference type="EMBL" id="KTQ95809.1"/>
    </source>
</evidence>
<keyword evidence="5 7" id="KW-1133">Transmembrane helix</keyword>
<evidence type="ECO:0000256" key="6">
    <source>
        <dbReference type="ARBA" id="ARBA00023136"/>
    </source>
</evidence>
<dbReference type="EMBL" id="LDPZ01000020">
    <property type="protein sequence ID" value="KTQ95809.1"/>
    <property type="molecule type" value="Genomic_DNA"/>
</dbReference>